<reference evidence="1 2" key="1">
    <citation type="journal article" date="2021" name="Sci. Rep.">
        <title>The genome of the diatom Chaetoceros tenuissimus carries an ancient integrated fragment of an extant virus.</title>
        <authorList>
            <person name="Hongo Y."/>
            <person name="Kimura K."/>
            <person name="Takaki Y."/>
            <person name="Yoshida Y."/>
            <person name="Baba S."/>
            <person name="Kobayashi G."/>
            <person name="Nagasaki K."/>
            <person name="Hano T."/>
            <person name="Tomaru Y."/>
        </authorList>
    </citation>
    <scope>NUCLEOTIDE SEQUENCE [LARGE SCALE GENOMIC DNA]</scope>
    <source>
        <strain evidence="1 2">NIES-3715</strain>
    </source>
</reference>
<dbReference type="Proteomes" id="UP001054902">
    <property type="component" value="Unassembled WGS sequence"/>
</dbReference>
<proteinExistence type="predicted"/>
<keyword evidence="2" id="KW-1185">Reference proteome</keyword>
<evidence type="ECO:0000313" key="2">
    <source>
        <dbReference type="Proteomes" id="UP001054902"/>
    </source>
</evidence>
<dbReference type="EMBL" id="BLLK01000022">
    <property type="protein sequence ID" value="GFH46780.1"/>
    <property type="molecule type" value="Genomic_DNA"/>
</dbReference>
<protein>
    <submittedName>
        <fullName evidence="1">Uncharacterized protein</fullName>
    </submittedName>
</protein>
<sequence>MPTNKRPQTLTTQEAAPTYLTRSVKRRLQQDEQSSLPIPDQLVRHCLSFVGDGSYFFLASVSRQLKRCVEMEFPNDRNTSAESIVATKETFVRFMDAFCADTTVEREEQTKEAERVFRLVQCAIFDIDSVDMYENVYIGIFGQAEQETDEKESFIRSVWPAVEANSIQIMKHIISNDEILSKMKQIDAPDQDEDADLVKIASCVTSACDVEMIEYLRGKGVEFNARSIYFAMRGGRMDTVRHLLDFVPSDVEEMHIIDLLKIAGSACKSEGYEYEGLRVLKEKGWLRGPLLKMATAFMFQWELPVEVLQILLDGQSNADDIIISTLLFSIEKGRHDFLEYLLASHSEMEDRVRADLLARLA</sequence>
<gene>
    <name evidence="1" type="ORF">CTEN210_03254</name>
</gene>
<comment type="caution">
    <text evidence="1">The sequence shown here is derived from an EMBL/GenBank/DDBJ whole genome shotgun (WGS) entry which is preliminary data.</text>
</comment>
<name>A0AAD3CKH9_9STRA</name>
<evidence type="ECO:0000313" key="1">
    <source>
        <dbReference type="EMBL" id="GFH46780.1"/>
    </source>
</evidence>
<organism evidence="1 2">
    <name type="scientific">Chaetoceros tenuissimus</name>
    <dbReference type="NCBI Taxonomy" id="426638"/>
    <lineage>
        <taxon>Eukaryota</taxon>
        <taxon>Sar</taxon>
        <taxon>Stramenopiles</taxon>
        <taxon>Ochrophyta</taxon>
        <taxon>Bacillariophyta</taxon>
        <taxon>Coscinodiscophyceae</taxon>
        <taxon>Chaetocerotophycidae</taxon>
        <taxon>Chaetocerotales</taxon>
        <taxon>Chaetocerotaceae</taxon>
        <taxon>Chaetoceros</taxon>
    </lineage>
</organism>
<accession>A0AAD3CKH9</accession>
<dbReference type="AlphaFoldDB" id="A0AAD3CKH9"/>